<dbReference type="InterPro" id="IPR016053">
    <property type="entry name" value="Haem_Oase-like"/>
</dbReference>
<dbReference type="InterPro" id="IPR002051">
    <property type="entry name" value="Haem_Oase"/>
</dbReference>
<evidence type="ECO:0000256" key="2">
    <source>
        <dbReference type="SAM" id="Phobius"/>
    </source>
</evidence>
<dbReference type="AlphaFoldDB" id="A0A8I2ZCK6"/>
<dbReference type="EMBL" id="JAEMWZ010000289">
    <property type="protein sequence ID" value="KAG7127562.1"/>
    <property type="molecule type" value="Genomic_DNA"/>
</dbReference>
<accession>A0A8I2ZCK6</accession>
<evidence type="ECO:0000313" key="4">
    <source>
        <dbReference type="Proteomes" id="UP000689129"/>
    </source>
</evidence>
<keyword evidence="2" id="KW-1133">Transmembrane helix</keyword>
<feature type="region of interest" description="Disordered" evidence="1">
    <location>
        <begin position="291"/>
        <end position="325"/>
    </location>
</feature>
<dbReference type="OrthoDB" id="652091at2759"/>
<organism evidence="3 4">
    <name type="scientific">Verticillium longisporum</name>
    <name type="common">Verticillium dahliae var. longisporum</name>
    <dbReference type="NCBI Taxonomy" id="100787"/>
    <lineage>
        <taxon>Eukaryota</taxon>
        <taxon>Fungi</taxon>
        <taxon>Dikarya</taxon>
        <taxon>Ascomycota</taxon>
        <taxon>Pezizomycotina</taxon>
        <taxon>Sordariomycetes</taxon>
        <taxon>Hypocreomycetidae</taxon>
        <taxon>Glomerellales</taxon>
        <taxon>Plectosphaerellaceae</taxon>
        <taxon>Verticillium</taxon>
    </lineage>
</organism>
<feature type="compositionally biased region" description="Low complexity" evidence="1">
    <location>
        <begin position="1"/>
        <end position="13"/>
    </location>
</feature>
<dbReference type="GO" id="GO:0006788">
    <property type="term" value="P:heme oxidation"/>
    <property type="evidence" value="ECO:0007669"/>
    <property type="project" value="InterPro"/>
</dbReference>
<dbReference type="GO" id="GO:0004392">
    <property type="term" value="F:heme oxygenase (decyclizing) activity"/>
    <property type="evidence" value="ECO:0007669"/>
    <property type="project" value="InterPro"/>
</dbReference>
<evidence type="ECO:0000256" key="1">
    <source>
        <dbReference type="SAM" id="MobiDB-lite"/>
    </source>
</evidence>
<dbReference type="Proteomes" id="UP000689129">
    <property type="component" value="Unassembled WGS sequence"/>
</dbReference>
<keyword evidence="2" id="KW-0812">Transmembrane</keyword>
<feature type="transmembrane region" description="Helical" evidence="2">
    <location>
        <begin position="404"/>
        <end position="423"/>
    </location>
</feature>
<reference evidence="3" key="1">
    <citation type="journal article" date="2021" name="Mol. Plant Pathol.">
        <title>A 20-kb lineage-specific genomic region tames virulence in pathogenic amphidiploid Verticillium longisporum.</title>
        <authorList>
            <person name="Harting R."/>
            <person name="Starke J."/>
            <person name="Kusch H."/>
            <person name="Poggeler S."/>
            <person name="Maurus I."/>
            <person name="Schluter R."/>
            <person name="Landesfeind M."/>
            <person name="Bulla I."/>
            <person name="Nowrousian M."/>
            <person name="de Jonge R."/>
            <person name="Stahlhut G."/>
            <person name="Hoff K.J."/>
            <person name="Asshauer K.P."/>
            <person name="Thurmer A."/>
            <person name="Stanke M."/>
            <person name="Daniel R."/>
            <person name="Morgenstern B."/>
            <person name="Thomma B.P.H.J."/>
            <person name="Kronstad J.W."/>
            <person name="Braus-Stromeyer S.A."/>
            <person name="Braus G.H."/>
        </authorList>
    </citation>
    <scope>NUCLEOTIDE SEQUENCE</scope>
    <source>
        <strain evidence="3">Vl32</strain>
    </source>
</reference>
<name>A0A8I2ZCK6_VERLO</name>
<gene>
    <name evidence="3" type="ORF">HYQ45_012528</name>
</gene>
<dbReference type="PANTHER" id="PTHR10720:SF0">
    <property type="entry name" value="HEME OXYGENASE"/>
    <property type="match status" value="1"/>
</dbReference>
<sequence length="433" mass="47126">MLSSTEASASSGSPQRPLSDSINAATRTIHAKLNKLIIARLPLSLPPHAQDPSTYASGLLHIAPIYITFESWWHSLVSAPPAPGADAAADRIHDILSGIYFPDLMRADRLRADIAQLTGWSIDTVNEKLDTVARHGSLADFLRHISRALENRPHVLIAYAYILFMALFAGGRFIRATLESVDTSAPEPGFWNRRPVPGAPGDPLPLSFFRFNGSVDGEDLKRDFKASLASIEPLLSAHDRHDVVQEAICIFDNMLRLVGQLDVFCNTDLEAEPAPFGSRLRNSVAVAKERRAAAAASSGDGSPERSHSHHQCPATRAAGSDESADLEGTGRFCPMLGKAVRFEPKPSTPERVRRVDKLRSKPSTPERVRRVDKLRSMFSGDGSSSRRGSLVDTVTSRTSAKLSLLSNVLLLAAAVGLMATFYFSKGRREESVL</sequence>
<dbReference type="PANTHER" id="PTHR10720">
    <property type="entry name" value="HEME OXYGENASE"/>
    <property type="match status" value="1"/>
</dbReference>
<evidence type="ECO:0000313" key="3">
    <source>
        <dbReference type="EMBL" id="KAG7127562.1"/>
    </source>
</evidence>
<feature type="region of interest" description="Disordered" evidence="1">
    <location>
        <begin position="1"/>
        <end position="21"/>
    </location>
</feature>
<protein>
    <submittedName>
        <fullName evidence="3">Heme-binding protein HMX1 like</fullName>
    </submittedName>
</protein>
<dbReference type="CDD" id="cd19165">
    <property type="entry name" value="HemeO"/>
    <property type="match status" value="1"/>
</dbReference>
<keyword evidence="2" id="KW-0472">Membrane</keyword>
<dbReference type="Pfam" id="PF01126">
    <property type="entry name" value="Heme_oxygenase"/>
    <property type="match status" value="1"/>
</dbReference>
<feature type="transmembrane region" description="Helical" evidence="2">
    <location>
        <begin position="155"/>
        <end position="174"/>
    </location>
</feature>
<comment type="caution">
    <text evidence="3">The sequence shown here is derived from an EMBL/GenBank/DDBJ whole genome shotgun (WGS) entry which is preliminary data.</text>
</comment>
<proteinExistence type="predicted"/>